<proteinExistence type="predicted"/>
<feature type="domain" description="Phosphatidic acid phosphatase type 2/haloperoxidase" evidence="2">
    <location>
        <begin position="98"/>
        <end position="213"/>
    </location>
</feature>
<accession>A0A1E5LJ29</accession>
<dbReference type="SUPFAM" id="SSF48317">
    <property type="entry name" value="Acid phosphatase/Vanadium-dependent haloperoxidase"/>
    <property type="match status" value="1"/>
</dbReference>
<evidence type="ECO:0000313" key="4">
    <source>
        <dbReference type="Proteomes" id="UP000095209"/>
    </source>
</evidence>
<dbReference type="RefSeq" id="WP_069715854.1">
    <property type="nucleotide sequence ID" value="NZ_MJEH01000005.1"/>
</dbReference>
<name>A0A1E5LJ29_9BACI</name>
<feature type="transmembrane region" description="Helical" evidence="1">
    <location>
        <begin position="170"/>
        <end position="190"/>
    </location>
</feature>
<organism evidence="3 4">
    <name type="scientific">Bacillus solimangrovi</name>
    <dbReference type="NCBI Taxonomy" id="1305675"/>
    <lineage>
        <taxon>Bacteria</taxon>
        <taxon>Bacillati</taxon>
        <taxon>Bacillota</taxon>
        <taxon>Bacilli</taxon>
        <taxon>Bacillales</taxon>
        <taxon>Bacillaceae</taxon>
        <taxon>Bacillus</taxon>
    </lineage>
</organism>
<protein>
    <recommendedName>
        <fullName evidence="2">Phosphatidic acid phosphatase type 2/haloperoxidase domain-containing protein</fullName>
    </recommendedName>
</protein>
<comment type="caution">
    <text evidence="3">The sequence shown here is derived from an EMBL/GenBank/DDBJ whole genome shotgun (WGS) entry which is preliminary data.</text>
</comment>
<evidence type="ECO:0000313" key="3">
    <source>
        <dbReference type="EMBL" id="OEH94085.1"/>
    </source>
</evidence>
<reference evidence="3 4" key="1">
    <citation type="submission" date="2016-08" db="EMBL/GenBank/DDBJ databases">
        <title>Genome of Bacillus solimangrovi GH2-4.</title>
        <authorList>
            <person name="Lim S."/>
            <person name="Kim B.-C."/>
        </authorList>
    </citation>
    <scope>NUCLEOTIDE SEQUENCE [LARGE SCALE GENOMIC DNA]</scope>
    <source>
        <strain evidence="3 4">GH2-4</strain>
    </source>
</reference>
<dbReference type="Proteomes" id="UP000095209">
    <property type="component" value="Unassembled WGS sequence"/>
</dbReference>
<evidence type="ECO:0000259" key="2">
    <source>
        <dbReference type="SMART" id="SM00014"/>
    </source>
</evidence>
<gene>
    <name evidence="3" type="ORF">BFG57_09570</name>
</gene>
<dbReference type="STRING" id="1305675.BFG57_09570"/>
<dbReference type="AlphaFoldDB" id="A0A1E5LJ29"/>
<dbReference type="PANTHER" id="PTHR14969:SF13">
    <property type="entry name" value="AT30094P"/>
    <property type="match status" value="1"/>
</dbReference>
<dbReference type="InterPro" id="IPR000326">
    <property type="entry name" value="PAP2/HPO"/>
</dbReference>
<dbReference type="CDD" id="cd03392">
    <property type="entry name" value="PAP2_like_2"/>
    <property type="match status" value="1"/>
</dbReference>
<dbReference type="EMBL" id="MJEH01000005">
    <property type="protein sequence ID" value="OEH94085.1"/>
    <property type="molecule type" value="Genomic_DNA"/>
</dbReference>
<dbReference type="SMART" id="SM00014">
    <property type="entry name" value="acidPPc"/>
    <property type="match status" value="1"/>
</dbReference>
<keyword evidence="1" id="KW-0472">Membrane</keyword>
<dbReference type="PANTHER" id="PTHR14969">
    <property type="entry name" value="SPHINGOSINE-1-PHOSPHATE PHOSPHOHYDROLASE"/>
    <property type="match status" value="1"/>
</dbReference>
<feature type="transmembrane region" description="Helical" evidence="1">
    <location>
        <begin position="202"/>
        <end position="219"/>
    </location>
</feature>
<keyword evidence="1" id="KW-0812">Transmembrane</keyword>
<dbReference type="InterPro" id="IPR036938">
    <property type="entry name" value="PAP2/HPO_sf"/>
</dbReference>
<sequence>MEMNTQTTVKNKRQVLHHFGYFALCMISLAIFMIVASVIQQSEEVAFDTAIRNIFVIEDKQSLLYFMFAKITWLGNKPGVISLLVLMTAWLIWRYRDLKGTILLITTVILQNEFNKLLKDYFQRERPLIDPAIDAIGHSFPSGHAMTGLLAYGLATYLLVVNIKSIKAKYIVGLIGICLALTIGFSRIVLSAHYPTDVITGHSLGVFSLIVSIYLYNWLSTLSLKRE</sequence>
<dbReference type="Pfam" id="PF01569">
    <property type="entry name" value="PAP2"/>
    <property type="match status" value="1"/>
</dbReference>
<keyword evidence="1" id="KW-1133">Transmembrane helix</keyword>
<feature type="transmembrane region" description="Helical" evidence="1">
    <location>
        <begin position="21"/>
        <end position="39"/>
    </location>
</feature>
<evidence type="ECO:0000256" key="1">
    <source>
        <dbReference type="SAM" id="Phobius"/>
    </source>
</evidence>
<dbReference type="Gene3D" id="1.20.144.10">
    <property type="entry name" value="Phosphatidic acid phosphatase type 2/haloperoxidase"/>
    <property type="match status" value="2"/>
</dbReference>
<dbReference type="OrthoDB" id="9789113at2"/>
<feature type="transmembrane region" description="Helical" evidence="1">
    <location>
        <begin position="71"/>
        <end position="93"/>
    </location>
</feature>
<keyword evidence="4" id="KW-1185">Reference proteome</keyword>